<dbReference type="Gene3D" id="1.10.287.470">
    <property type="entry name" value="Helix hairpin bin"/>
    <property type="match status" value="1"/>
</dbReference>
<dbReference type="AlphaFoldDB" id="C0QPJ5"/>
<dbReference type="Gene3D" id="2.40.50.100">
    <property type="match status" value="1"/>
</dbReference>
<keyword evidence="2" id="KW-0812">Transmembrane</keyword>
<keyword evidence="4" id="KW-0472">Membrane</keyword>
<evidence type="ECO:0000256" key="4">
    <source>
        <dbReference type="ARBA" id="ARBA00023136"/>
    </source>
</evidence>
<evidence type="ECO:0000256" key="2">
    <source>
        <dbReference type="ARBA" id="ARBA00022692"/>
    </source>
</evidence>
<evidence type="ECO:0000313" key="8">
    <source>
        <dbReference type="EMBL" id="ACO04566.1"/>
    </source>
</evidence>
<dbReference type="GO" id="GO:0016020">
    <property type="term" value="C:membrane"/>
    <property type="evidence" value="ECO:0007669"/>
    <property type="project" value="UniProtKB-SubCell"/>
</dbReference>
<dbReference type="eggNOG" id="COG1566">
    <property type="taxonomic scope" value="Bacteria"/>
</dbReference>
<dbReference type="Pfam" id="PF25963">
    <property type="entry name" value="Beta-barrel_AAEA"/>
    <property type="match status" value="1"/>
</dbReference>
<dbReference type="Pfam" id="PF25917">
    <property type="entry name" value="BSH_RND"/>
    <property type="match status" value="1"/>
</dbReference>
<dbReference type="InterPro" id="IPR058625">
    <property type="entry name" value="MdtA-like_BSH"/>
</dbReference>
<dbReference type="KEGG" id="pmx:PERMA_0804"/>
<proteinExistence type="predicted"/>
<dbReference type="OrthoDB" id="9811754at2"/>
<dbReference type="EMBL" id="CP001230">
    <property type="protein sequence ID" value="ACO04566.1"/>
    <property type="molecule type" value="Genomic_DNA"/>
</dbReference>
<feature type="coiled-coil region" evidence="5">
    <location>
        <begin position="85"/>
        <end position="119"/>
    </location>
</feature>
<dbReference type="PANTHER" id="PTHR30386:SF26">
    <property type="entry name" value="TRANSPORT PROTEIN COMB"/>
    <property type="match status" value="1"/>
</dbReference>
<dbReference type="InterPro" id="IPR058634">
    <property type="entry name" value="AaeA-lik-b-barrel"/>
</dbReference>
<evidence type="ECO:0000256" key="5">
    <source>
        <dbReference type="SAM" id="Coils"/>
    </source>
</evidence>
<keyword evidence="3" id="KW-1133">Transmembrane helix</keyword>
<gene>
    <name evidence="8" type="ordered locus">PERMA_0804</name>
</gene>
<evidence type="ECO:0000256" key="3">
    <source>
        <dbReference type="ARBA" id="ARBA00022989"/>
    </source>
</evidence>
<name>C0QPJ5_PERMH</name>
<dbReference type="InterPro" id="IPR050739">
    <property type="entry name" value="MFP"/>
</dbReference>
<organism evidence="8 9">
    <name type="scientific">Persephonella marina (strain DSM 14350 / EX-H1)</name>
    <dbReference type="NCBI Taxonomy" id="123214"/>
    <lineage>
        <taxon>Bacteria</taxon>
        <taxon>Pseudomonadati</taxon>
        <taxon>Aquificota</taxon>
        <taxon>Aquificia</taxon>
        <taxon>Aquificales</taxon>
        <taxon>Hydrogenothermaceae</taxon>
        <taxon>Persephonella</taxon>
    </lineage>
</organism>
<feature type="domain" description="Multidrug resistance protein MdtA-like barrel-sandwich hybrid" evidence="6">
    <location>
        <begin position="51"/>
        <end position="270"/>
    </location>
</feature>
<sequence>MKNKIGLTVVLLLIIVFSVISFRWIKHRMEYAITDAVFVESEKLANLSFKRVSGKIIKMHKDEGDDVKKGDILAEIDPSDYKVQLERIVSEIKSLYYRKKALEEKLKRIDDQLNKKLEISKLSLKQVEEGIKGLSLRLKQIDLRIGQLKRDINRFRNLVKKDLAPARKLEKMETELKILKVERESVVSKLEQMKISRDITEKKVKQAESDILKVRELKKEISSIEEKMNALKKQKEDIQNLIKETKLLAPFDGKIAKKYKTEGEVVSPGIPVYALVSDKDIYINVLLEETKLKGIRKGSKAYIKIDAYPDEVYEGVVEEINPASAAKFALVPRDVTAGEFTKVAQRIPVKIRIVKGDKTLLRVGMSGEVEIKKER</sequence>
<dbReference type="STRING" id="123214.PERMA_0804"/>
<accession>C0QPJ5</accession>
<feature type="domain" description="p-hydroxybenzoic acid efflux pump subunit AaeA-like beta-barrel" evidence="7">
    <location>
        <begin position="281"/>
        <end position="371"/>
    </location>
</feature>
<keyword evidence="9" id="KW-1185">Reference proteome</keyword>
<dbReference type="Proteomes" id="UP000001366">
    <property type="component" value="Chromosome"/>
</dbReference>
<keyword evidence="5" id="KW-0175">Coiled coil</keyword>
<dbReference type="PaxDb" id="123214-PERMA_0804"/>
<reference evidence="8 9" key="1">
    <citation type="journal article" date="2009" name="J. Bacteriol.">
        <title>Complete and draft genome sequences of six members of the Aquificales.</title>
        <authorList>
            <person name="Reysenbach A.L."/>
            <person name="Hamamura N."/>
            <person name="Podar M."/>
            <person name="Griffiths E."/>
            <person name="Ferreira S."/>
            <person name="Hochstein R."/>
            <person name="Heidelberg J."/>
            <person name="Johnson J."/>
            <person name="Mead D."/>
            <person name="Pohorille A."/>
            <person name="Sarmiento M."/>
            <person name="Schweighofer K."/>
            <person name="Seshadri R."/>
            <person name="Voytek M.A."/>
        </authorList>
    </citation>
    <scope>NUCLEOTIDE SEQUENCE [LARGE SCALE GENOMIC DNA]</scope>
    <source>
        <strain evidence="9">DSM 14350 / EX-H1</strain>
    </source>
</reference>
<dbReference type="GO" id="GO:0055085">
    <property type="term" value="P:transmembrane transport"/>
    <property type="evidence" value="ECO:0007669"/>
    <property type="project" value="InterPro"/>
</dbReference>
<evidence type="ECO:0000259" key="7">
    <source>
        <dbReference type="Pfam" id="PF25963"/>
    </source>
</evidence>
<dbReference type="PANTHER" id="PTHR30386">
    <property type="entry name" value="MEMBRANE FUSION SUBUNIT OF EMRAB-TOLC MULTIDRUG EFFLUX PUMP"/>
    <property type="match status" value="1"/>
</dbReference>
<evidence type="ECO:0000259" key="6">
    <source>
        <dbReference type="Pfam" id="PF25917"/>
    </source>
</evidence>
<dbReference type="PRINTS" id="PR01490">
    <property type="entry name" value="RTXTOXIND"/>
</dbReference>
<evidence type="ECO:0000313" key="9">
    <source>
        <dbReference type="Proteomes" id="UP000001366"/>
    </source>
</evidence>
<dbReference type="SUPFAM" id="SSF111369">
    <property type="entry name" value="HlyD-like secretion proteins"/>
    <property type="match status" value="2"/>
</dbReference>
<protein>
    <submittedName>
        <fullName evidence="8">Multidrug-efflux transporter, MFS family</fullName>
    </submittedName>
</protein>
<comment type="subcellular location">
    <subcellularLocation>
        <location evidence="1">Membrane</location>
        <topology evidence="1">Single-pass membrane protein</topology>
    </subcellularLocation>
</comment>
<dbReference type="HOGENOM" id="CLU_018816_15_1_0"/>
<dbReference type="RefSeq" id="WP_012676803.1">
    <property type="nucleotide sequence ID" value="NC_012440.1"/>
</dbReference>
<evidence type="ECO:0000256" key="1">
    <source>
        <dbReference type="ARBA" id="ARBA00004167"/>
    </source>
</evidence>
<feature type="coiled-coil region" evidence="5">
    <location>
        <begin position="169"/>
        <end position="248"/>
    </location>
</feature>
<dbReference type="Gene3D" id="2.40.30.170">
    <property type="match status" value="1"/>
</dbReference>